<evidence type="ECO:0000256" key="6">
    <source>
        <dbReference type="SAM" id="MobiDB-lite"/>
    </source>
</evidence>
<evidence type="ECO:0000256" key="3">
    <source>
        <dbReference type="ARBA" id="ARBA00022801"/>
    </source>
</evidence>
<evidence type="ECO:0000259" key="8">
    <source>
        <dbReference type="Pfam" id="PF13354"/>
    </source>
</evidence>
<dbReference type="PROSITE" id="PS51257">
    <property type="entry name" value="PROKAR_LIPOPROTEIN"/>
    <property type="match status" value="1"/>
</dbReference>
<dbReference type="GO" id="GO:0046677">
    <property type="term" value="P:response to antibiotic"/>
    <property type="evidence" value="ECO:0007669"/>
    <property type="project" value="UniProtKB-UniRule"/>
</dbReference>
<dbReference type="InterPro" id="IPR023650">
    <property type="entry name" value="Beta-lactam_class-A_AS"/>
</dbReference>
<accession>A0AAW3T2L0</accession>
<dbReference type="EC" id="3.5.2.6" evidence="2 5"/>
<feature type="domain" description="Beta-lactamase class A catalytic" evidence="8">
    <location>
        <begin position="77"/>
        <end position="293"/>
    </location>
</feature>
<feature type="chain" id="PRO_5043901713" description="Beta-lactamase" evidence="7">
    <location>
        <begin position="21"/>
        <end position="322"/>
    </location>
</feature>
<feature type="compositionally biased region" description="Low complexity" evidence="6">
    <location>
        <begin position="28"/>
        <end position="45"/>
    </location>
</feature>
<dbReference type="PANTHER" id="PTHR35333">
    <property type="entry name" value="BETA-LACTAMASE"/>
    <property type="match status" value="1"/>
</dbReference>
<comment type="caution">
    <text evidence="9">The sequence shown here is derived from an EMBL/GenBank/DDBJ whole genome shotgun (WGS) entry which is preliminary data.</text>
</comment>
<dbReference type="AlphaFoldDB" id="A0AAW3T2L0"/>
<dbReference type="InterPro" id="IPR045155">
    <property type="entry name" value="Beta-lactam_cat"/>
</dbReference>
<evidence type="ECO:0000313" key="9">
    <source>
        <dbReference type="EMBL" id="MBA8989669.1"/>
    </source>
</evidence>
<dbReference type="InterPro" id="IPR000871">
    <property type="entry name" value="Beta-lactam_class-A"/>
</dbReference>
<dbReference type="InterPro" id="IPR012338">
    <property type="entry name" value="Beta-lactam/transpept-like"/>
</dbReference>
<keyword evidence="4 5" id="KW-0046">Antibiotic resistance</keyword>
<keyword evidence="3 5" id="KW-0378">Hydrolase</keyword>
<feature type="region of interest" description="Disordered" evidence="6">
    <location>
        <begin position="28"/>
        <end position="56"/>
    </location>
</feature>
<evidence type="ECO:0000256" key="7">
    <source>
        <dbReference type="SAM" id="SignalP"/>
    </source>
</evidence>
<sequence>MRHSLPFLVAGGIALSLALAGCSGSSTSAGPSAGATARSSASASPTPTPTPTISDADREAVTRSLAALEREYDATVGVTATDTTTGQTVAYNGDRRFGYASTLKVFAAAEFLRSVHGAARAERAHWTAADVAAAGHSPVTSEHESDGLTYAQLAEAAVRQSDNTALNLVLERLGGPAALDDALARLGNRTTEVVHDEPDLNTIEPGSTEDTTTPAAFTASLARVLDGRTLDAPDTALLEQWMSGNATGDTLVRAGAPTGWTVADKSGGAGGIRNDIALVMRPDGGTIVISVLTTKNDPGAAYDDALVADAAATVLAPFDTER</sequence>
<dbReference type="Gene3D" id="3.40.710.10">
    <property type="entry name" value="DD-peptidase/beta-lactamase superfamily"/>
    <property type="match status" value="1"/>
</dbReference>
<feature type="signal peptide" evidence="7">
    <location>
        <begin position="1"/>
        <end position="20"/>
    </location>
</feature>
<evidence type="ECO:0000256" key="4">
    <source>
        <dbReference type="ARBA" id="ARBA00023251"/>
    </source>
</evidence>
<dbReference type="PRINTS" id="PR00118">
    <property type="entry name" value="BLACTAMASEA"/>
</dbReference>
<proteinExistence type="inferred from homology"/>
<evidence type="ECO:0000256" key="1">
    <source>
        <dbReference type="ARBA" id="ARBA00009009"/>
    </source>
</evidence>
<dbReference type="RefSeq" id="WP_182515296.1">
    <property type="nucleotide sequence ID" value="NZ_JACGXP010000001.1"/>
</dbReference>
<dbReference type="PANTHER" id="PTHR35333:SF3">
    <property type="entry name" value="BETA-LACTAMASE-TYPE TRANSPEPTIDASE FOLD CONTAINING PROTEIN"/>
    <property type="match status" value="1"/>
</dbReference>
<name>A0AAW3T2L0_9MICO</name>
<comment type="catalytic activity">
    <reaction evidence="5">
        <text>a beta-lactam + H2O = a substituted beta-amino acid</text>
        <dbReference type="Rhea" id="RHEA:20401"/>
        <dbReference type="ChEBI" id="CHEBI:15377"/>
        <dbReference type="ChEBI" id="CHEBI:35627"/>
        <dbReference type="ChEBI" id="CHEBI:140347"/>
        <dbReference type="EC" id="3.5.2.6"/>
    </reaction>
</comment>
<evidence type="ECO:0000313" key="10">
    <source>
        <dbReference type="Proteomes" id="UP000590225"/>
    </source>
</evidence>
<protein>
    <recommendedName>
        <fullName evidence="2 5">Beta-lactamase</fullName>
        <ecNumber evidence="2 5">3.5.2.6</ecNumber>
    </recommendedName>
</protein>
<keyword evidence="7" id="KW-0732">Signal</keyword>
<dbReference type="GO" id="GO:0030655">
    <property type="term" value="P:beta-lactam antibiotic catabolic process"/>
    <property type="evidence" value="ECO:0007669"/>
    <property type="project" value="InterPro"/>
</dbReference>
<dbReference type="EMBL" id="JACGXP010000001">
    <property type="protein sequence ID" value="MBA8989669.1"/>
    <property type="molecule type" value="Genomic_DNA"/>
</dbReference>
<dbReference type="PROSITE" id="PS00146">
    <property type="entry name" value="BETA_LACTAMASE_A"/>
    <property type="match status" value="1"/>
</dbReference>
<evidence type="ECO:0000256" key="5">
    <source>
        <dbReference type="RuleBase" id="RU361140"/>
    </source>
</evidence>
<comment type="similarity">
    <text evidence="1 5">Belongs to the class-A beta-lactamase family.</text>
</comment>
<dbReference type="SUPFAM" id="SSF56601">
    <property type="entry name" value="beta-lactamase/transpeptidase-like"/>
    <property type="match status" value="1"/>
</dbReference>
<organism evidence="9 10">
    <name type="scientific">Curtobacterium pusillum</name>
    <dbReference type="NCBI Taxonomy" id="69373"/>
    <lineage>
        <taxon>Bacteria</taxon>
        <taxon>Bacillati</taxon>
        <taxon>Actinomycetota</taxon>
        <taxon>Actinomycetes</taxon>
        <taxon>Micrococcales</taxon>
        <taxon>Microbacteriaceae</taxon>
        <taxon>Curtobacterium</taxon>
    </lineage>
</organism>
<dbReference type="Proteomes" id="UP000590225">
    <property type="component" value="Unassembled WGS sequence"/>
</dbReference>
<dbReference type="GO" id="GO:0008800">
    <property type="term" value="F:beta-lactamase activity"/>
    <property type="evidence" value="ECO:0007669"/>
    <property type="project" value="UniProtKB-UniRule"/>
</dbReference>
<gene>
    <name evidence="9" type="ORF">FHW23_000901</name>
</gene>
<evidence type="ECO:0000256" key="2">
    <source>
        <dbReference type="ARBA" id="ARBA00012865"/>
    </source>
</evidence>
<reference evidence="9 10" key="1">
    <citation type="submission" date="2020-07" db="EMBL/GenBank/DDBJ databases">
        <title>Above-ground endophytic microbial communities from plants in different locations in the United States.</title>
        <authorList>
            <person name="Frank C."/>
        </authorList>
    </citation>
    <scope>NUCLEOTIDE SEQUENCE [LARGE SCALE GENOMIC DNA]</scope>
    <source>
        <strain evidence="9 10">WPL5_2</strain>
    </source>
</reference>
<dbReference type="NCBIfam" id="NF033103">
    <property type="entry name" value="bla_class_A"/>
    <property type="match status" value="1"/>
</dbReference>
<dbReference type="Pfam" id="PF13354">
    <property type="entry name" value="Beta-lactamase2"/>
    <property type="match status" value="1"/>
</dbReference>